<evidence type="ECO:0000256" key="3">
    <source>
        <dbReference type="ARBA" id="ARBA00022989"/>
    </source>
</evidence>
<feature type="compositionally biased region" description="Acidic residues" evidence="5">
    <location>
        <begin position="424"/>
        <end position="439"/>
    </location>
</feature>
<evidence type="ECO:0000256" key="4">
    <source>
        <dbReference type="ARBA" id="ARBA00023136"/>
    </source>
</evidence>
<reference evidence="9" key="1">
    <citation type="journal article" date="2023" name="Commun. Biol.">
        <title>Genome analysis of Parmales, the sister group of diatoms, reveals the evolutionary specialization of diatoms from phago-mixotrophs to photoautotrophs.</title>
        <authorList>
            <person name="Ban H."/>
            <person name="Sato S."/>
            <person name="Yoshikawa S."/>
            <person name="Yamada K."/>
            <person name="Nakamura Y."/>
            <person name="Ichinomiya M."/>
            <person name="Sato N."/>
            <person name="Blanc-Mathieu R."/>
            <person name="Endo H."/>
            <person name="Kuwata A."/>
            <person name="Ogata H."/>
        </authorList>
    </citation>
    <scope>NUCLEOTIDE SEQUENCE [LARGE SCALE GENOMIC DNA]</scope>
    <source>
        <strain evidence="9">NIES 3700</strain>
    </source>
</reference>
<dbReference type="PANTHER" id="PTHR12953">
    <property type="entry name" value="MEMBRANE PROTEIN CH1 RELATED"/>
    <property type="match status" value="1"/>
</dbReference>
<dbReference type="AlphaFoldDB" id="A0A9W7B3T8"/>
<dbReference type="EMBL" id="BRXW01000917">
    <property type="protein sequence ID" value="GMH79389.1"/>
    <property type="molecule type" value="Genomic_DNA"/>
</dbReference>
<feature type="region of interest" description="Disordered" evidence="5">
    <location>
        <begin position="84"/>
        <end position="132"/>
    </location>
</feature>
<dbReference type="InterPro" id="IPR012919">
    <property type="entry name" value="SUN_dom"/>
</dbReference>
<dbReference type="InterPro" id="IPR045120">
    <property type="entry name" value="Suco/Slp1-like"/>
</dbReference>
<evidence type="ECO:0000256" key="2">
    <source>
        <dbReference type="ARBA" id="ARBA00022692"/>
    </source>
</evidence>
<dbReference type="Proteomes" id="UP001165122">
    <property type="component" value="Unassembled WGS sequence"/>
</dbReference>
<dbReference type="Pfam" id="PF07738">
    <property type="entry name" value="Sad1_UNC"/>
    <property type="match status" value="1"/>
</dbReference>
<keyword evidence="3" id="KW-1133">Transmembrane helix</keyword>
<accession>A0A9W7B3T8</accession>
<keyword evidence="6" id="KW-0732">Signal</keyword>
<organism evidence="8 9">
    <name type="scientific">Triparma laevis f. longispina</name>
    <dbReference type="NCBI Taxonomy" id="1714387"/>
    <lineage>
        <taxon>Eukaryota</taxon>
        <taxon>Sar</taxon>
        <taxon>Stramenopiles</taxon>
        <taxon>Ochrophyta</taxon>
        <taxon>Bolidophyceae</taxon>
        <taxon>Parmales</taxon>
        <taxon>Triparmaceae</taxon>
        <taxon>Triparma</taxon>
    </lineage>
</organism>
<feature type="chain" id="PRO_5040836161" description="SUN domain-containing protein" evidence="6">
    <location>
        <begin position="22"/>
        <end position="541"/>
    </location>
</feature>
<dbReference type="Gene3D" id="2.60.120.260">
    <property type="entry name" value="Galactose-binding domain-like"/>
    <property type="match status" value="1"/>
</dbReference>
<dbReference type="GO" id="GO:0016020">
    <property type="term" value="C:membrane"/>
    <property type="evidence" value="ECO:0007669"/>
    <property type="project" value="InterPro"/>
</dbReference>
<feature type="signal peptide" evidence="6">
    <location>
        <begin position="1"/>
        <end position="21"/>
    </location>
</feature>
<dbReference type="SUPFAM" id="SSF49785">
    <property type="entry name" value="Galactose-binding domain-like"/>
    <property type="match status" value="1"/>
</dbReference>
<keyword evidence="9" id="KW-1185">Reference proteome</keyword>
<feature type="compositionally biased region" description="Basic and acidic residues" evidence="5">
    <location>
        <begin position="401"/>
        <end position="411"/>
    </location>
</feature>
<feature type="region of interest" description="Disordered" evidence="5">
    <location>
        <begin position="315"/>
        <end position="541"/>
    </location>
</feature>
<evidence type="ECO:0000259" key="7">
    <source>
        <dbReference type="PROSITE" id="PS51469"/>
    </source>
</evidence>
<feature type="compositionally biased region" description="Basic residues" evidence="5">
    <location>
        <begin position="521"/>
        <end position="534"/>
    </location>
</feature>
<feature type="compositionally biased region" description="Basic and acidic residues" evidence="5">
    <location>
        <begin position="499"/>
        <end position="509"/>
    </location>
</feature>
<gene>
    <name evidence="8" type="ORF">TrLO_g3593</name>
</gene>
<name>A0A9W7B3T8_9STRA</name>
<dbReference type="InterPro" id="IPR008979">
    <property type="entry name" value="Galactose-bd-like_sf"/>
</dbReference>
<comment type="caution">
    <text evidence="8">The sequence shown here is derived from an EMBL/GenBank/DDBJ whole genome shotgun (WGS) entry which is preliminary data.</text>
</comment>
<dbReference type="GO" id="GO:0034975">
    <property type="term" value="P:protein folding in endoplasmic reticulum"/>
    <property type="evidence" value="ECO:0007669"/>
    <property type="project" value="TreeGrafter"/>
</dbReference>
<evidence type="ECO:0000256" key="5">
    <source>
        <dbReference type="SAM" id="MobiDB-lite"/>
    </source>
</evidence>
<dbReference type="GO" id="GO:0012505">
    <property type="term" value="C:endomembrane system"/>
    <property type="evidence" value="ECO:0007669"/>
    <property type="project" value="UniProtKB-SubCell"/>
</dbReference>
<dbReference type="PROSITE" id="PS51469">
    <property type="entry name" value="SUN"/>
    <property type="match status" value="1"/>
</dbReference>
<evidence type="ECO:0000313" key="8">
    <source>
        <dbReference type="EMBL" id="GMH79389.1"/>
    </source>
</evidence>
<feature type="compositionally biased region" description="Acidic residues" evidence="5">
    <location>
        <begin position="346"/>
        <end position="357"/>
    </location>
</feature>
<feature type="compositionally biased region" description="Pro residues" evidence="5">
    <location>
        <begin position="90"/>
        <end position="100"/>
    </location>
</feature>
<dbReference type="OrthoDB" id="266334at2759"/>
<sequence length="541" mass="60367">MKIRQPPSLLLLITLCSIVSILNPSLQTTLLVFADDVQIQTVDSTPVPPQIDDDEITSGEEVVDEEVVEEDAIEEIGETAEIEMEEQPFKDPPPFDPSPVPGVIRDDIDKVPLPESPPTVPDDIDVEKPIPKPSLDDKTILNYASTSSGAVVLEASPNSKGMSNILLADKDKYAITPCLDKKWVVIGLSEDIQVKSFILAHYEKYSSTVKRVQLMGSQTFPTEVWRDLGVFEVEGRMGEERFEVGERALARYIKIRFVEHWGEEHYCTVSQVKVHGIGVNEFLSEEWEESNRQQEIRLEEVEKADKDEEEVILAEQINPEVETAEEPQTETPASEEIDSTHTEPEPSSEESVEDEIVEIPRSEIVEEDIVEQQDVEIIEGETVENPDSEIPPVPETELEDDSKKSEDDTKSVIDSPPPQIPDSEIVEDEIVEQQDEEIPSGETVENPDSEIPPVPETESEDDSKKSGVDTKPVVDSPPPHTIAQTVSDAVVGLKNIITGKDKDKEKKEEEIEIEEEVRSKRSERRQRGAKRRGCGARATAA</sequence>
<evidence type="ECO:0000313" key="9">
    <source>
        <dbReference type="Proteomes" id="UP001165122"/>
    </source>
</evidence>
<feature type="compositionally biased region" description="Acidic residues" evidence="5">
    <location>
        <begin position="322"/>
        <end position="337"/>
    </location>
</feature>
<protein>
    <recommendedName>
        <fullName evidence="7">SUN domain-containing protein</fullName>
    </recommendedName>
</protein>
<feature type="compositionally biased region" description="Acidic residues" evidence="5">
    <location>
        <begin position="365"/>
        <end position="387"/>
    </location>
</feature>
<keyword evidence="4" id="KW-0472">Membrane</keyword>
<feature type="domain" description="SUN" evidence="7">
    <location>
        <begin position="118"/>
        <end position="279"/>
    </location>
</feature>
<dbReference type="PANTHER" id="PTHR12953:SF0">
    <property type="entry name" value="SUN DOMAIN-CONTAINING OSSIFICATION FACTOR"/>
    <property type="match status" value="1"/>
</dbReference>
<proteinExistence type="predicted"/>
<dbReference type="GO" id="GO:0005737">
    <property type="term" value="C:cytoplasm"/>
    <property type="evidence" value="ECO:0007669"/>
    <property type="project" value="TreeGrafter"/>
</dbReference>
<comment type="subcellular location">
    <subcellularLocation>
        <location evidence="1">Endomembrane system</location>
    </subcellularLocation>
</comment>
<keyword evidence="2" id="KW-0812">Transmembrane</keyword>
<evidence type="ECO:0000256" key="1">
    <source>
        <dbReference type="ARBA" id="ARBA00004308"/>
    </source>
</evidence>
<evidence type="ECO:0000256" key="6">
    <source>
        <dbReference type="SAM" id="SignalP"/>
    </source>
</evidence>